<proteinExistence type="inferred from homology"/>
<organism evidence="10 11">
    <name type="scientific">Actibacterium naphthalenivorans</name>
    <dbReference type="NCBI Taxonomy" id="1614693"/>
    <lineage>
        <taxon>Bacteria</taxon>
        <taxon>Pseudomonadati</taxon>
        <taxon>Pseudomonadota</taxon>
        <taxon>Alphaproteobacteria</taxon>
        <taxon>Rhodobacterales</taxon>
        <taxon>Roseobacteraceae</taxon>
        <taxon>Actibacterium</taxon>
    </lineage>
</organism>
<dbReference type="Proteomes" id="UP000585681">
    <property type="component" value="Unassembled WGS sequence"/>
</dbReference>
<dbReference type="Pfam" id="PF02386">
    <property type="entry name" value="TrkH"/>
    <property type="match status" value="1"/>
</dbReference>
<feature type="transmembrane region" description="Helical" evidence="9">
    <location>
        <begin position="216"/>
        <end position="237"/>
    </location>
</feature>
<evidence type="ECO:0000313" key="11">
    <source>
        <dbReference type="Proteomes" id="UP000585681"/>
    </source>
</evidence>
<keyword evidence="7" id="KW-0406">Ion transport</keyword>
<feature type="transmembrane region" description="Helical" evidence="9">
    <location>
        <begin position="129"/>
        <end position="151"/>
    </location>
</feature>
<evidence type="ECO:0000256" key="8">
    <source>
        <dbReference type="ARBA" id="ARBA00023136"/>
    </source>
</evidence>
<gene>
    <name evidence="10" type="ORF">GGR17_002026</name>
</gene>
<keyword evidence="6 9" id="KW-1133">Transmembrane helix</keyword>
<feature type="transmembrane region" description="Helical" evidence="9">
    <location>
        <begin position="478"/>
        <end position="498"/>
    </location>
</feature>
<reference evidence="10" key="1">
    <citation type="submission" date="2020-08" db="EMBL/GenBank/DDBJ databases">
        <title>Genomic Encyclopedia of Type Strains, Phase IV (KMG-IV): sequencing the most valuable type-strain genomes for metagenomic binning, comparative biology and taxonomic classification.</title>
        <authorList>
            <person name="Goeker M."/>
        </authorList>
    </citation>
    <scope>NUCLEOTIDE SEQUENCE [LARGE SCALE GENOMIC DNA]</scope>
    <source>
        <strain evidence="10">DSM 105040</strain>
    </source>
</reference>
<name>A0A840CJD1_9RHOB</name>
<accession>A0A840CJD1</accession>
<comment type="subcellular location">
    <subcellularLocation>
        <location evidence="1">Cell membrane</location>
        <topology evidence="1">Multi-pass membrane protein</topology>
    </subcellularLocation>
</comment>
<dbReference type="GO" id="GO:0008324">
    <property type="term" value="F:monoatomic cation transmembrane transporter activity"/>
    <property type="evidence" value="ECO:0007669"/>
    <property type="project" value="InterPro"/>
</dbReference>
<evidence type="ECO:0000256" key="4">
    <source>
        <dbReference type="ARBA" id="ARBA00022475"/>
    </source>
</evidence>
<feature type="transmembrane region" description="Helical" evidence="9">
    <location>
        <begin position="71"/>
        <end position="89"/>
    </location>
</feature>
<evidence type="ECO:0000256" key="5">
    <source>
        <dbReference type="ARBA" id="ARBA00022692"/>
    </source>
</evidence>
<comment type="caution">
    <text evidence="10">The sequence shown here is derived from an EMBL/GenBank/DDBJ whole genome shotgun (WGS) entry which is preliminary data.</text>
</comment>
<evidence type="ECO:0000256" key="2">
    <source>
        <dbReference type="ARBA" id="ARBA00009137"/>
    </source>
</evidence>
<keyword evidence="3" id="KW-0813">Transport</keyword>
<dbReference type="PANTHER" id="PTHR32024">
    <property type="entry name" value="TRK SYSTEM POTASSIUM UPTAKE PROTEIN TRKG-RELATED"/>
    <property type="match status" value="1"/>
</dbReference>
<evidence type="ECO:0000256" key="6">
    <source>
        <dbReference type="ARBA" id="ARBA00022989"/>
    </source>
</evidence>
<evidence type="ECO:0000256" key="1">
    <source>
        <dbReference type="ARBA" id="ARBA00004651"/>
    </source>
</evidence>
<dbReference type="AlphaFoldDB" id="A0A840CJD1"/>
<dbReference type="GO" id="GO:0005886">
    <property type="term" value="C:plasma membrane"/>
    <property type="evidence" value="ECO:0007669"/>
    <property type="project" value="UniProtKB-SubCell"/>
</dbReference>
<keyword evidence="8 9" id="KW-0472">Membrane</keyword>
<comment type="similarity">
    <text evidence="2">Belongs to the TrkH potassium transport family.</text>
</comment>
<feature type="transmembrane region" description="Helical" evidence="9">
    <location>
        <begin position="355"/>
        <end position="382"/>
    </location>
</feature>
<dbReference type="RefSeq" id="WP_054538866.1">
    <property type="nucleotide sequence ID" value="NZ_JACIEQ010000002.1"/>
</dbReference>
<feature type="transmembrane region" description="Helical" evidence="9">
    <location>
        <begin position="414"/>
        <end position="434"/>
    </location>
</feature>
<keyword evidence="11" id="KW-1185">Reference proteome</keyword>
<feature type="transmembrane region" description="Helical" evidence="9">
    <location>
        <begin position="281"/>
        <end position="301"/>
    </location>
</feature>
<dbReference type="PANTHER" id="PTHR32024:SF2">
    <property type="entry name" value="TRK SYSTEM POTASSIUM UPTAKE PROTEIN TRKG-RELATED"/>
    <property type="match status" value="1"/>
</dbReference>
<protein>
    <submittedName>
        <fullName evidence="10">Trk system potassium uptake protein TrkH</fullName>
    </submittedName>
</protein>
<dbReference type="InterPro" id="IPR003445">
    <property type="entry name" value="Cat_transpt"/>
</dbReference>
<feature type="transmembrane region" description="Helical" evidence="9">
    <location>
        <begin position="7"/>
        <end position="28"/>
    </location>
</feature>
<keyword evidence="4" id="KW-1003">Cell membrane</keyword>
<evidence type="ECO:0000256" key="7">
    <source>
        <dbReference type="ARBA" id="ARBA00023065"/>
    </source>
</evidence>
<dbReference type="EMBL" id="JACIEQ010000002">
    <property type="protein sequence ID" value="MBB4022217.1"/>
    <property type="molecule type" value="Genomic_DNA"/>
</dbReference>
<evidence type="ECO:0000256" key="9">
    <source>
        <dbReference type="SAM" id="Phobius"/>
    </source>
</evidence>
<feature type="transmembrane region" description="Helical" evidence="9">
    <location>
        <begin position="189"/>
        <end position="210"/>
    </location>
</feature>
<evidence type="ECO:0000256" key="3">
    <source>
        <dbReference type="ARBA" id="ARBA00022448"/>
    </source>
</evidence>
<dbReference type="GO" id="GO:0030001">
    <property type="term" value="P:metal ion transport"/>
    <property type="evidence" value="ECO:0007669"/>
    <property type="project" value="UniProtKB-ARBA"/>
</dbReference>
<evidence type="ECO:0000313" key="10">
    <source>
        <dbReference type="EMBL" id="MBB4022217.1"/>
    </source>
</evidence>
<sequence length="505" mass="54640">MQRVLNIPLLVILMGIGALAMFVPFLHAMALRDWMSARSFFYSGLVFFFLATLIGIATYNGRARNLARSHLMALPICFLCLPLMLAVPFDEAVRDTSYLNSYFEMVSSLTTTGATLFDDPARLAPSVHLWRALVGWLGGLFVWITAIAILAPMNLGGFEVLATDGLGGGTRFGQDSVRRTDPRERLMRYSLQLLPIYTALTGVLLLLLLIAGEDPFVALCHAMSTLATSGISPVGGLSGAQAGVPGEMFIFAFFIFAISRQSFAPDQRGEGWRRLARDSEFLMALLCVALLPAFLFLRHWIGAYDVDDQQNVAAALNALWGSIFSVLSFLTTTGFVSADWAEARDWSGLQTPGLILLGLALTGGGVATTAGGVKLLRVYALYKHGVREMEKLIHPHSVGGAGARARRIRRQGAYVAWVFFMLFALSIALVMTALSLTGLPFEDVTILSVAALATTGPLAEVAGEQVIRFAELGTAGKLIISAAMVLGRLEALAIIALLNPEFWRQ</sequence>
<feature type="transmembrane region" description="Helical" evidence="9">
    <location>
        <begin position="40"/>
        <end position="59"/>
    </location>
</feature>
<keyword evidence="5 9" id="KW-0812">Transmembrane</keyword>
<feature type="transmembrane region" description="Helical" evidence="9">
    <location>
        <begin position="244"/>
        <end position="261"/>
    </location>
</feature>
<feature type="transmembrane region" description="Helical" evidence="9">
    <location>
        <begin position="313"/>
        <end position="335"/>
    </location>
</feature>